<protein>
    <recommendedName>
        <fullName evidence="7">RING-type domain-containing protein</fullName>
    </recommendedName>
</protein>
<evidence type="ECO:0000313" key="9">
    <source>
        <dbReference type="Proteomes" id="UP000310158"/>
    </source>
</evidence>
<dbReference type="InterPro" id="IPR027370">
    <property type="entry name" value="Znf-RING_euk"/>
</dbReference>
<dbReference type="InterPro" id="IPR013083">
    <property type="entry name" value="Znf_RING/FYVE/PHD"/>
</dbReference>
<feature type="compositionally biased region" description="Basic residues" evidence="6">
    <location>
        <begin position="51"/>
        <end position="66"/>
    </location>
</feature>
<sequence>MPATRSSVSRLRTRASDTPYSSSPVAPSTPTPPDNEIIVISSDDESEHPPRRSRVPARKGKSKARTSRVSTDNEVIEISDISSASDGRRVSGEVLELRKQIKRLEEKQRLLEMQLSQAHEDYERLAKPAPPVKAEKSVPVSALADVICCEICTDKMWSPYVLTDCGHIFCQGCLTDWFNTTLVQYLNAHPTYNLNLPYIDDATLARLPVQLRGYIQGVYKQERPNYTCPTCRKEVRHHPIESFAMKTVVRLVADANGEKSPRKASTSTRVTRAGRGGAATVDGAFDGFFGRT</sequence>
<feature type="compositionally biased region" description="Polar residues" evidence="6">
    <location>
        <begin position="1"/>
        <end position="10"/>
    </location>
</feature>
<feature type="domain" description="RING-type" evidence="7">
    <location>
        <begin position="149"/>
        <end position="232"/>
    </location>
</feature>
<keyword evidence="5" id="KW-0175">Coiled coil</keyword>
<dbReference type="Gene3D" id="3.30.40.10">
    <property type="entry name" value="Zinc/RING finger domain, C3HC4 (zinc finger)"/>
    <property type="match status" value="1"/>
</dbReference>
<dbReference type="InterPro" id="IPR017907">
    <property type="entry name" value="Znf_RING_CS"/>
</dbReference>
<gene>
    <name evidence="8" type="ORF">EW146_g5872</name>
</gene>
<dbReference type="Pfam" id="PF13445">
    <property type="entry name" value="zf-RING_UBOX"/>
    <property type="match status" value="1"/>
</dbReference>
<dbReference type="AlphaFoldDB" id="A0A4S4LQ77"/>
<dbReference type="SUPFAM" id="SSF57850">
    <property type="entry name" value="RING/U-box"/>
    <property type="match status" value="1"/>
</dbReference>
<dbReference type="InterPro" id="IPR001841">
    <property type="entry name" value="Znf_RING"/>
</dbReference>
<evidence type="ECO:0000256" key="2">
    <source>
        <dbReference type="ARBA" id="ARBA00022771"/>
    </source>
</evidence>
<evidence type="ECO:0000259" key="7">
    <source>
        <dbReference type="PROSITE" id="PS50089"/>
    </source>
</evidence>
<feature type="coiled-coil region" evidence="5">
    <location>
        <begin position="87"/>
        <end position="121"/>
    </location>
</feature>
<evidence type="ECO:0000256" key="4">
    <source>
        <dbReference type="PROSITE-ProRule" id="PRU00175"/>
    </source>
</evidence>
<evidence type="ECO:0000256" key="5">
    <source>
        <dbReference type="SAM" id="Coils"/>
    </source>
</evidence>
<keyword evidence="9" id="KW-1185">Reference proteome</keyword>
<evidence type="ECO:0000256" key="6">
    <source>
        <dbReference type="SAM" id="MobiDB-lite"/>
    </source>
</evidence>
<keyword evidence="2 4" id="KW-0863">Zinc-finger</keyword>
<dbReference type="InterPro" id="IPR047134">
    <property type="entry name" value="RNF4"/>
</dbReference>
<dbReference type="PANTHER" id="PTHR23041">
    <property type="entry name" value="RING FINGER DOMAIN-CONTAINING"/>
    <property type="match status" value="1"/>
</dbReference>
<keyword evidence="3" id="KW-0862">Zinc</keyword>
<evidence type="ECO:0000313" key="8">
    <source>
        <dbReference type="EMBL" id="THH14462.1"/>
    </source>
</evidence>
<dbReference type="Proteomes" id="UP000310158">
    <property type="component" value="Unassembled WGS sequence"/>
</dbReference>
<dbReference type="EMBL" id="SGPL01000275">
    <property type="protein sequence ID" value="THH14462.1"/>
    <property type="molecule type" value="Genomic_DNA"/>
</dbReference>
<dbReference type="OrthoDB" id="3219336at2759"/>
<keyword evidence="1" id="KW-0479">Metal-binding</keyword>
<feature type="region of interest" description="Disordered" evidence="6">
    <location>
        <begin position="256"/>
        <end position="275"/>
    </location>
</feature>
<evidence type="ECO:0000256" key="3">
    <source>
        <dbReference type="ARBA" id="ARBA00022833"/>
    </source>
</evidence>
<organism evidence="8 9">
    <name type="scientific">Bondarzewia mesenterica</name>
    <dbReference type="NCBI Taxonomy" id="1095465"/>
    <lineage>
        <taxon>Eukaryota</taxon>
        <taxon>Fungi</taxon>
        <taxon>Dikarya</taxon>
        <taxon>Basidiomycota</taxon>
        <taxon>Agaricomycotina</taxon>
        <taxon>Agaricomycetes</taxon>
        <taxon>Russulales</taxon>
        <taxon>Bondarzewiaceae</taxon>
        <taxon>Bondarzewia</taxon>
    </lineage>
</organism>
<reference evidence="8 9" key="1">
    <citation type="submission" date="2019-02" db="EMBL/GenBank/DDBJ databases">
        <title>Genome sequencing of the rare red list fungi Bondarzewia mesenterica.</title>
        <authorList>
            <person name="Buettner E."/>
            <person name="Kellner H."/>
        </authorList>
    </citation>
    <scope>NUCLEOTIDE SEQUENCE [LARGE SCALE GENOMIC DNA]</scope>
    <source>
        <strain evidence="8 9">DSM 108281</strain>
    </source>
</reference>
<dbReference type="SMART" id="SM00184">
    <property type="entry name" value="RING"/>
    <property type="match status" value="1"/>
</dbReference>
<feature type="region of interest" description="Disordered" evidence="6">
    <location>
        <begin position="1"/>
        <end position="71"/>
    </location>
</feature>
<name>A0A4S4LQ77_9AGAM</name>
<accession>A0A4S4LQ77</accession>
<proteinExistence type="predicted"/>
<dbReference type="PROSITE" id="PS00518">
    <property type="entry name" value="ZF_RING_1"/>
    <property type="match status" value="1"/>
</dbReference>
<dbReference type="PANTHER" id="PTHR23041:SF78">
    <property type="entry name" value="E3 UBIQUITIN-PROTEIN LIGASE RNF4"/>
    <property type="match status" value="1"/>
</dbReference>
<dbReference type="PROSITE" id="PS50089">
    <property type="entry name" value="ZF_RING_2"/>
    <property type="match status" value="1"/>
</dbReference>
<comment type="caution">
    <text evidence="8">The sequence shown here is derived from an EMBL/GenBank/DDBJ whole genome shotgun (WGS) entry which is preliminary data.</text>
</comment>
<evidence type="ECO:0000256" key="1">
    <source>
        <dbReference type="ARBA" id="ARBA00022723"/>
    </source>
</evidence>
<dbReference type="GO" id="GO:0008270">
    <property type="term" value="F:zinc ion binding"/>
    <property type="evidence" value="ECO:0007669"/>
    <property type="project" value="UniProtKB-KW"/>
</dbReference>